<feature type="coiled-coil region" evidence="16">
    <location>
        <begin position="120"/>
        <end position="147"/>
    </location>
</feature>
<dbReference type="PANTHER" id="PTHR24421">
    <property type="entry name" value="NITRATE/NITRITE SENSOR PROTEIN NARX-RELATED"/>
    <property type="match status" value="1"/>
</dbReference>
<keyword evidence="10" id="KW-0418">Kinase</keyword>
<dbReference type="NCBIfam" id="TIGR00229">
    <property type="entry name" value="sensory_box"/>
    <property type="match status" value="1"/>
</dbReference>
<evidence type="ECO:0000256" key="10">
    <source>
        <dbReference type="ARBA" id="ARBA00022777"/>
    </source>
</evidence>
<feature type="domain" description="Histidine kinase" evidence="17">
    <location>
        <begin position="401"/>
        <end position="488"/>
    </location>
</feature>
<dbReference type="Pfam" id="PF02518">
    <property type="entry name" value="HATPase_c"/>
    <property type="match status" value="1"/>
</dbReference>
<evidence type="ECO:0000256" key="1">
    <source>
        <dbReference type="ARBA" id="ARBA00000085"/>
    </source>
</evidence>
<protein>
    <recommendedName>
        <fullName evidence="5">Oxygen sensor histidine kinase NreB</fullName>
        <ecNumber evidence="4">2.7.13.3</ecNumber>
    </recommendedName>
    <alternativeName>
        <fullName evidence="15">Nitrogen regulation protein B</fullName>
    </alternativeName>
</protein>
<evidence type="ECO:0000256" key="13">
    <source>
        <dbReference type="ARBA" id="ARBA00023014"/>
    </source>
</evidence>
<keyword evidence="13" id="KW-0411">Iron-sulfur</keyword>
<dbReference type="CDD" id="cd00130">
    <property type="entry name" value="PAS"/>
    <property type="match status" value="1"/>
</dbReference>
<keyword evidence="8" id="KW-0808">Transferase</keyword>
<keyword evidence="9" id="KW-0479">Metal-binding</keyword>
<dbReference type="InterPro" id="IPR036890">
    <property type="entry name" value="HATPase_C_sf"/>
</dbReference>
<dbReference type="Gene3D" id="1.20.5.1930">
    <property type="match status" value="1"/>
</dbReference>
<dbReference type="InterPro" id="IPR004358">
    <property type="entry name" value="Sig_transdc_His_kin-like_C"/>
</dbReference>
<keyword evidence="12" id="KW-0902">Two-component regulatory system</keyword>
<dbReference type="InterPro" id="IPR001610">
    <property type="entry name" value="PAC"/>
</dbReference>
<dbReference type="EC" id="2.7.13.3" evidence="4"/>
<comment type="subcellular location">
    <subcellularLocation>
        <location evidence="3">Cytoplasm</location>
    </subcellularLocation>
</comment>
<evidence type="ECO:0000256" key="2">
    <source>
        <dbReference type="ARBA" id="ARBA00001966"/>
    </source>
</evidence>
<keyword evidence="7" id="KW-0963">Cytoplasm</keyword>
<comment type="catalytic activity">
    <reaction evidence="1">
        <text>ATP + protein L-histidine = ADP + protein N-phospho-L-histidine.</text>
        <dbReference type="EC" id="2.7.13.3"/>
    </reaction>
</comment>
<comment type="function">
    <text evidence="14">Member of the two-component regulatory system NreB/NreC involved in the control of dissimilatory nitrate/nitrite reduction in response to oxygen. NreB functions as a direct oxygen sensor histidine kinase which is autophosphorylated, in the absence of oxygen, probably at the conserved histidine residue, and transfers its phosphate group probably to a conserved aspartate residue of NreC. NreB/NreC activates the expression of the nitrate (narGHJI) and nitrite (nir) reductase operons, as well as the putative nitrate transporter gene narT.</text>
</comment>
<feature type="domain" description="PAC" evidence="19">
    <location>
        <begin position="210"/>
        <end position="262"/>
    </location>
</feature>
<dbReference type="Pfam" id="PF08448">
    <property type="entry name" value="PAS_4"/>
    <property type="match status" value="1"/>
</dbReference>
<evidence type="ECO:0000313" key="21">
    <source>
        <dbReference type="Proteomes" id="UP001479520"/>
    </source>
</evidence>
<gene>
    <name evidence="20" type="ORF">AADV58_00320</name>
</gene>
<keyword evidence="16" id="KW-0175">Coiled coil</keyword>
<dbReference type="CDD" id="cd16917">
    <property type="entry name" value="HATPase_UhpB-NarQ-NarX-like"/>
    <property type="match status" value="1"/>
</dbReference>
<evidence type="ECO:0000256" key="14">
    <source>
        <dbReference type="ARBA" id="ARBA00024827"/>
    </source>
</evidence>
<evidence type="ECO:0000256" key="7">
    <source>
        <dbReference type="ARBA" id="ARBA00022490"/>
    </source>
</evidence>
<evidence type="ECO:0000256" key="5">
    <source>
        <dbReference type="ARBA" id="ARBA00017322"/>
    </source>
</evidence>
<sequence length="490" mass="55146">MDTLLARTLHEREHELQIIIDNMPALIGCWDKELRNRFGNHAYREWFDIDPQTLPGKHISEVIGEALYQSNRPRIEAVLRGEAQVFERLIPRPHGGPPRHALTHYVPDCLGSEVRGFFVLVTDMSDVKEVEQKLRESEERYRAVLEAQTDAISRLRADGVFLYANDVYCRFFGKELSELLGQCWHPVAHPDDLPLINAKLAELSPDNPVVTIENRVYAGDGTLHWMQFINRGFFDTDGKLLEVQSVGRDVTARRQAKLALLEANEQLEQRVVERTQALRRLAVEMALAEERERREIARDLHDDLGQLLHVVRLKFDALTSHCQEGEALTLCRQLDIFLDDASSRVRSLTSQLSPPVLDQLGLLPALYWLATEMGDAYGLEVQVSSGNATCTRLEPVQASMLFRCIRELLINVARHAVTGQAHVGVVESVSEVVFVIEDSGRGFQNDSSSAGFGLASIRERMVYMGGSFEIESQPGQGSRITLRMPLSGEG</sequence>
<dbReference type="SMART" id="SM00091">
    <property type="entry name" value="PAS"/>
    <property type="match status" value="2"/>
</dbReference>
<dbReference type="InterPro" id="IPR005467">
    <property type="entry name" value="His_kinase_dom"/>
</dbReference>
<dbReference type="InterPro" id="IPR035965">
    <property type="entry name" value="PAS-like_dom_sf"/>
</dbReference>
<evidence type="ECO:0000256" key="11">
    <source>
        <dbReference type="ARBA" id="ARBA00023004"/>
    </source>
</evidence>
<dbReference type="SMART" id="SM00387">
    <property type="entry name" value="HATPase_c"/>
    <property type="match status" value="1"/>
</dbReference>
<evidence type="ECO:0000313" key="20">
    <source>
        <dbReference type="EMBL" id="WZJ21624.1"/>
    </source>
</evidence>
<dbReference type="RefSeq" id="WP_051295252.1">
    <property type="nucleotide sequence ID" value="NZ_CP151406.1"/>
</dbReference>
<dbReference type="PANTHER" id="PTHR24421:SF58">
    <property type="entry name" value="SIGNAL TRANSDUCTION HISTIDINE-PROTEIN KINASE_PHOSPHATASE UHPB"/>
    <property type="match status" value="1"/>
</dbReference>
<dbReference type="Pfam" id="PF08447">
    <property type="entry name" value="PAS_3"/>
    <property type="match status" value="1"/>
</dbReference>
<dbReference type="InterPro" id="IPR000014">
    <property type="entry name" value="PAS"/>
</dbReference>
<dbReference type="InterPro" id="IPR050482">
    <property type="entry name" value="Sensor_HK_TwoCompSys"/>
</dbReference>
<dbReference type="SUPFAM" id="SSF55785">
    <property type="entry name" value="PYP-like sensor domain (PAS domain)"/>
    <property type="match status" value="2"/>
</dbReference>
<evidence type="ECO:0000259" key="19">
    <source>
        <dbReference type="PROSITE" id="PS50113"/>
    </source>
</evidence>
<evidence type="ECO:0000259" key="17">
    <source>
        <dbReference type="PROSITE" id="PS50109"/>
    </source>
</evidence>
<evidence type="ECO:0000256" key="8">
    <source>
        <dbReference type="ARBA" id="ARBA00022679"/>
    </source>
</evidence>
<dbReference type="InterPro" id="IPR003594">
    <property type="entry name" value="HATPase_dom"/>
</dbReference>
<proteinExistence type="predicted"/>
<dbReference type="InterPro" id="IPR011712">
    <property type="entry name" value="Sig_transdc_His_kin_sub3_dim/P"/>
</dbReference>
<dbReference type="InterPro" id="IPR013656">
    <property type="entry name" value="PAS_4"/>
</dbReference>
<evidence type="ECO:0000256" key="9">
    <source>
        <dbReference type="ARBA" id="ARBA00022723"/>
    </source>
</evidence>
<dbReference type="PRINTS" id="PR00344">
    <property type="entry name" value="BCTRLSENSOR"/>
</dbReference>
<evidence type="ECO:0000256" key="6">
    <source>
        <dbReference type="ARBA" id="ARBA00022485"/>
    </source>
</evidence>
<evidence type="ECO:0000256" key="4">
    <source>
        <dbReference type="ARBA" id="ARBA00012438"/>
    </source>
</evidence>
<keyword evidence="11" id="KW-0408">Iron</keyword>
<dbReference type="SMART" id="SM00086">
    <property type="entry name" value="PAC"/>
    <property type="match status" value="1"/>
</dbReference>
<dbReference type="PROSITE" id="PS50109">
    <property type="entry name" value="HIS_KIN"/>
    <property type="match status" value="1"/>
</dbReference>
<dbReference type="Proteomes" id="UP001479520">
    <property type="component" value="Chromosome"/>
</dbReference>
<organism evidence="20 21">
    <name type="scientific">Azonexus hydrophilus</name>
    <dbReference type="NCBI Taxonomy" id="418702"/>
    <lineage>
        <taxon>Bacteria</taxon>
        <taxon>Pseudomonadati</taxon>
        <taxon>Pseudomonadota</taxon>
        <taxon>Betaproteobacteria</taxon>
        <taxon>Rhodocyclales</taxon>
        <taxon>Azonexaceae</taxon>
        <taxon>Azonexus</taxon>
    </lineage>
</organism>
<accession>A0ABZ2XIF7</accession>
<keyword evidence="21" id="KW-1185">Reference proteome</keyword>
<keyword evidence="6" id="KW-0004">4Fe-4S</keyword>
<dbReference type="PROSITE" id="PS50113">
    <property type="entry name" value="PAC"/>
    <property type="match status" value="1"/>
</dbReference>
<evidence type="ECO:0000259" key="18">
    <source>
        <dbReference type="PROSITE" id="PS50112"/>
    </source>
</evidence>
<evidence type="ECO:0000256" key="3">
    <source>
        <dbReference type="ARBA" id="ARBA00004496"/>
    </source>
</evidence>
<name>A0ABZ2XIF7_9RHOO</name>
<comment type="cofactor">
    <cofactor evidence="2">
        <name>[4Fe-4S] cluster</name>
        <dbReference type="ChEBI" id="CHEBI:49883"/>
    </cofactor>
</comment>
<dbReference type="Pfam" id="PF07730">
    <property type="entry name" value="HisKA_3"/>
    <property type="match status" value="1"/>
</dbReference>
<reference evidence="20 21" key="1">
    <citation type="submission" date="2024-04" db="EMBL/GenBank/DDBJ databases">
        <title>Dissimilatory iodate-reducing microorganisms contribute to the enrichment of iodine in groundwater.</title>
        <authorList>
            <person name="Jiang Z."/>
        </authorList>
    </citation>
    <scope>NUCLEOTIDE SEQUENCE [LARGE SCALE GENOMIC DNA]</scope>
    <source>
        <strain evidence="20 21">NCP973</strain>
    </source>
</reference>
<dbReference type="Gene3D" id="3.30.565.10">
    <property type="entry name" value="Histidine kinase-like ATPase, C-terminal domain"/>
    <property type="match status" value="1"/>
</dbReference>
<dbReference type="SUPFAM" id="SSF55874">
    <property type="entry name" value="ATPase domain of HSP90 chaperone/DNA topoisomerase II/histidine kinase"/>
    <property type="match status" value="1"/>
</dbReference>
<evidence type="ECO:0000256" key="12">
    <source>
        <dbReference type="ARBA" id="ARBA00023012"/>
    </source>
</evidence>
<evidence type="ECO:0000256" key="16">
    <source>
        <dbReference type="SAM" id="Coils"/>
    </source>
</evidence>
<feature type="domain" description="PAS" evidence="18">
    <location>
        <begin position="137"/>
        <end position="207"/>
    </location>
</feature>
<dbReference type="Gene3D" id="3.30.450.20">
    <property type="entry name" value="PAS domain"/>
    <property type="match status" value="2"/>
</dbReference>
<dbReference type="EMBL" id="CP151406">
    <property type="protein sequence ID" value="WZJ21624.1"/>
    <property type="molecule type" value="Genomic_DNA"/>
</dbReference>
<dbReference type="InterPro" id="IPR000700">
    <property type="entry name" value="PAS-assoc_C"/>
</dbReference>
<dbReference type="PROSITE" id="PS50112">
    <property type="entry name" value="PAS"/>
    <property type="match status" value="1"/>
</dbReference>
<evidence type="ECO:0000256" key="15">
    <source>
        <dbReference type="ARBA" id="ARBA00030800"/>
    </source>
</evidence>
<dbReference type="InterPro" id="IPR013655">
    <property type="entry name" value="PAS_fold_3"/>
</dbReference>